<feature type="signal peptide" evidence="1">
    <location>
        <begin position="1"/>
        <end position="32"/>
    </location>
</feature>
<dbReference type="InterPro" id="IPR002918">
    <property type="entry name" value="Lipase_EstA/Esterase_EstB"/>
</dbReference>
<comment type="caution">
    <text evidence="2">The sequence shown here is derived from an EMBL/GenBank/DDBJ whole genome shotgun (WGS) entry which is preliminary data.</text>
</comment>
<organism evidence="2 3">
    <name type="scientific">Nocardia testacea</name>
    <dbReference type="NCBI Taxonomy" id="248551"/>
    <lineage>
        <taxon>Bacteria</taxon>
        <taxon>Bacillati</taxon>
        <taxon>Actinomycetota</taxon>
        <taxon>Actinomycetes</taxon>
        <taxon>Mycobacteriales</taxon>
        <taxon>Nocardiaceae</taxon>
        <taxon>Nocardia</taxon>
    </lineage>
</organism>
<dbReference type="Pfam" id="PF01674">
    <property type="entry name" value="Lipase_2"/>
    <property type="match status" value="1"/>
</dbReference>
<dbReference type="GO" id="GO:0016787">
    <property type="term" value="F:hydrolase activity"/>
    <property type="evidence" value="ECO:0007669"/>
    <property type="project" value="UniProtKB-KW"/>
</dbReference>
<evidence type="ECO:0000313" key="3">
    <source>
        <dbReference type="Proteomes" id="UP001611494"/>
    </source>
</evidence>
<dbReference type="Proteomes" id="UP001611494">
    <property type="component" value="Unassembled WGS sequence"/>
</dbReference>
<proteinExistence type="predicted"/>
<keyword evidence="1" id="KW-0732">Signal</keyword>
<gene>
    <name evidence="2" type="ORF">ACH49Z_26410</name>
</gene>
<dbReference type="InterPro" id="IPR029058">
    <property type="entry name" value="AB_hydrolase_fold"/>
</dbReference>
<dbReference type="EMBL" id="JBIRYL010000013">
    <property type="protein sequence ID" value="MFI2233387.1"/>
    <property type="molecule type" value="Genomic_DNA"/>
</dbReference>
<evidence type="ECO:0000256" key="1">
    <source>
        <dbReference type="SAM" id="SignalP"/>
    </source>
</evidence>
<feature type="chain" id="PRO_5047464053" evidence="1">
    <location>
        <begin position="33"/>
        <end position="253"/>
    </location>
</feature>
<name>A0ABW7W7U6_9NOCA</name>
<dbReference type="Gene3D" id="3.40.50.1820">
    <property type="entry name" value="alpha/beta hydrolase"/>
    <property type="match status" value="1"/>
</dbReference>
<keyword evidence="3" id="KW-1185">Reference proteome</keyword>
<protein>
    <submittedName>
        <fullName evidence="2">Alpha/beta hydrolase</fullName>
    </submittedName>
</protein>
<evidence type="ECO:0000313" key="2">
    <source>
        <dbReference type="EMBL" id="MFI2233387.1"/>
    </source>
</evidence>
<dbReference type="SUPFAM" id="SSF53474">
    <property type="entry name" value="alpha/beta-Hydrolases"/>
    <property type="match status" value="1"/>
</dbReference>
<reference evidence="2 3" key="1">
    <citation type="submission" date="2024-10" db="EMBL/GenBank/DDBJ databases">
        <title>The Natural Products Discovery Center: Release of the First 8490 Sequenced Strains for Exploring Actinobacteria Biosynthetic Diversity.</title>
        <authorList>
            <person name="Kalkreuter E."/>
            <person name="Kautsar S.A."/>
            <person name="Yang D."/>
            <person name="Bader C.D."/>
            <person name="Teijaro C.N."/>
            <person name="Fluegel L."/>
            <person name="Davis C.M."/>
            <person name="Simpson J.R."/>
            <person name="Lauterbach L."/>
            <person name="Steele A.D."/>
            <person name="Gui C."/>
            <person name="Meng S."/>
            <person name="Li G."/>
            <person name="Viehrig K."/>
            <person name="Ye F."/>
            <person name="Su P."/>
            <person name="Kiefer A.F."/>
            <person name="Nichols A."/>
            <person name="Cepeda A.J."/>
            <person name="Yan W."/>
            <person name="Fan B."/>
            <person name="Jiang Y."/>
            <person name="Adhikari A."/>
            <person name="Zheng C.-J."/>
            <person name="Schuster L."/>
            <person name="Cowan T.M."/>
            <person name="Smanski M.J."/>
            <person name="Chevrette M.G."/>
            <person name="De Carvalho L.P.S."/>
            <person name="Shen B."/>
        </authorList>
    </citation>
    <scope>NUCLEOTIDE SEQUENCE [LARGE SCALE GENOMIC DNA]</scope>
    <source>
        <strain evidence="2 3">NPDC019377</strain>
    </source>
</reference>
<sequence length="253" mass="26546">MKTVLTLLARLGVILVLLGCGSVGASAVSAHADPAPANPVLVIGGFDADRGILENLRSELSDRGYTAYSMVLAGVPAGSSGSAGIAESAKVIARKVAEIRQGTGARRVDLVGHSMGGLAQRHYVKFLGGLDSVGTYVDFGTPNSGQPLGYLCSLVFPGCRDIAPNSEFLRQLNTPPALPPGLRAYHLYSENEGPEREPLPGAVNASAQQFCAGRYVIHRNEPQDGAFQDLIDSALRGGPLATDCPRQFFLSSR</sequence>
<keyword evidence="2" id="KW-0378">Hydrolase</keyword>
<accession>A0ABW7W7U6</accession>
<dbReference type="RefSeq" id="WP_397065574.1">
    <property type="nucleotide sequence ID" value="NZ_JBIRYL010000013.1"/>
</dbReference>